<evidence type="ECO:0000313" key="12">
    <source>
        <dbReference type="Proteomes" id="UP000031307"/>
    </source>
</evidence>
<dbReference type="NCBIfam" id="TIGR01536">
    <property type="entry name" value="asn_synth_AEB"/>
    <property type="match status" value="1"/>
</dbReference>
<keyword evidence="11" id="KW-0436">Ligase</keyword>
<dbReference type="SUPFAM" id="SSF52402">
    <property type="entry name" value="Adenine nucleotide alpha hydrolases-like"/>
    <property type="match status" value="1"/>
</dbReference>
<evidence type="ECO:0000256" key="4">
    <source>
        <dbReference type="ARBA" id="ARBA00022741"/>
    </source>
</evidence>
<reference evidence="11 12" key="1">
    <citation type="journal article" date="2014" name="Mol. Biol. Evol.">
        <title>Massive expansion of Ubiquitination-related gene families within the Chlamydiae.</title>
        <authorList>
            <person name="Domman D."/>
            <person name="Collingro A."/>
            <person name="Lagkouvardos I."/>
            <person name="Gehre L."/>
            <person name="Weinmaier T."/>
            <person name="Rattei T."/>
            <person name="Subtil A."/>
            <person name="Horn M."/>
        </authorList>
    </citation>
    <scope>NUCLEOTIDE SEQUENCE [LARGE SCALE GENOMIC DNA]</scope>
    <source>
        <strain evidence="11 12">OEW1</strain>
    </source>
</reference>
<evidence type="ECO:0000256" key="1">
    <source>
        <dbReference type="ARBA" id="ARBA00005187"/>
    </source>
</evidence>
<dbReference type="EMBL" id="JSAM01000111">
    <property type="protein sequence ID" value="KIA76588.1"/>
    <property type="molecule type" value="Genomic_DNA"/>
</dbReference>
<protein>
    <recommendedName>
        <fullName evidence="3">asparagine synthase (glutamine-hydrolyzing)</fullName>
        <ecNumber evidence="3">6.3.5.4</ecNumber>
    </recommendedName>
</protein>
<comment type="pathway">
    <text evidence="1">Amino-acid biosynthesis; L-asparagine biosynthesis; L-asparagine from L-aspartate (L-Gln route): step 1/1.</text>
</comment>
<evidence type="ECO:0000256" key="3">
    <source>
        <dbReference type="ARBA" id="ARBA00012737"/>
    </source>
</evidence>
<comment type="caution">
    <text evidence="11">The sequence shown here is derived from an EMBL/GenBank/DDBJ whole genome shotgun (WGS) entry which is preliminary data.</text>
</comment>
<dbReference type="InterPro" id="IPR006426">
    <property type="entry name" value="Asn_synth_AEB"/>
</dbReference>
<dbReference type="PANTHER" id="PTHR43284">
    <property type="entry name" value="ASPARAGINE SYNTHETASE (GLUTAMINE-HYDROLYZING)"/>
    <property type="match status" value="1"/>
</dbReference>
<dbReference type="InterPro" id="IPR001962">
    <property type="entry name" value="Asn_synthase"/>
</dbReference>
<evidence type="ECO:0000259" key="10">
    <source>
        <dbReference type="PROSITE" id="PS51278"/>
    </source>
</evidence>
<dbReference type="InterPro" id="IPR051786">
    <property type="entry name" value="ASN_synthetase/amidase"/>
</dbReference>
<evidence type="ECO:0000256" key="2">
    <source>
        <dbReference type="ARBA" id="ARBA00005752"/>
    </source>
</evidence>
<feature type="active site" description="For GATase activity" evidence="8">
    <location>
        <position position="10"/>
    </location>
</feature>
<keyword evidence="8" id="KW-0028">Amino-acid biosynthesis</keyword>
<dbReference type="GO" id="GO:0006529">
    <property type="term" value="P:asparagine biosynthetic process"/>
    <property type="evidence" value="ECO:0007669"/>
    <property type="project" value="UniProtKB-KW"/>
</dbReference>
<dbReference type="PIRSF" id="PIRSF001589">
    <property type="entry name" value="Asn_synthetase_glu-h"/>
    <property type="match status" value="1"/>
</dbReference>
<evidence type="ECO:0000256" key="6">
    <source>
        <dbReference type="ARBA" id="ARBA00022962"/>
    </source>
</evidence>
<dbReference type="InterPro" id="IPR014729">
    <property type="entry name" value="Rossmann-like_a/b/a_fold"/>
</dbReference>
<dbReference type="InterPro" id="IPR017932">
    <property type="entry name" value="GATase_2_dom"/>
</dbReference>
<dbReference type="InterPro" id="IPR033738">
    <property type="entry name" value="AsnB_N"/>
</dbReference>
<dbReference type="PANTHER" id="PTHR43284:SF1">
    <property type="entry name" value="ASPARAGINE SYNTHETASE"/>
    <property type="match status" value="1"/>
</dbReference>
<keyword evidence="8" id="KW-0061">Asparagine biosynthesis</keyword>
<organism evidence="11 12">
    <name type="scientific">Parachlamydia acanthamoebae</name>
    <dbReference type="NCBI Taxonomy" id="83552"/>
    <lineage>
        <taxon>Bacteria</taxon>
        <taxon>Pseudomonadati</taxon>
        <taxon>Chlamydiota</taxon>
        <taxon>Chlamydiia</taxon>
        <taxon>Parachlamydiales</taxon>
        <taxon>Parachlamydiaceae</taxon>
        <taxon>Parachlamydia</taxon>
    </lineage>
</organism>
<dbReference type="Proteomes" id="UP000031307">
    <property type="component" value="Unassembled WGS sequence"/>
</dbReference>
<feature type="binding site" evidence="9">
    <location>
        <position position="108"/>
    </location>
    <ligand>
        <name>L-glutamine</name>
        <dbReference type="ChEBI" id="CHEBI:58359"/>
    </ligand>
</feature>
<dbReference type="PATRIC" id="fig|83552.4.peg.2233"/>
<keyword evidence="6 8" id="KW-0315">Glutamine amidotransferase</keyword>
<dbReference type="Gene3D" id="3.40.50.620">
    <property type="entry name" value="HUPs"/>
    <property type="match status" value="2"/>
</dbReference>
<dbReference type="Gene3D" id="3.60.20.10">
    <property type="entry name" value="Glutamine Phosphoribosylpyrophosphate, subunit 1, domain 1"/>
    <property type="match status" value="1"/>
</dbReference>
<comment type="similarity">
    <text evidence="2">Belongs to the asparagine synthetase family.</text>
</comment>
<dbReference type="CDD" id="cd00712">
    <property type="entry name" value="AsnB"/>
    <property type="match status" value="1"/>
</dbReference>
<dbReference type="Pfam" id="PF00733">
    <property type="entry name" value="Asn_synthase"/>
    <property type="match status" value="1"/>
</dbReference>
<evidence type="ECO:0000256" key="5">
    <source>
        <dbReference type="ARBA" id="ARBA00022840"/>
    </source>
</evidence>
<keyword evidence="5 9" id="KW-0067">ATP-binding</keyword>
<feature type="domain" description="Glutamine amidotransferase type-2" evidence="10">
    <location>
        <begin position="10"/>
        <end position="220"/>
    </location>
</feature>
<dbReference type="GO" id="GO:0004066">
    <property type="term" value="F:asparagine synthase (glutamine-hydrolyzing) activity"/>
    <property type="evidence" value="ECO:0007669"/>
    <property type="project" value="UniProtKB-EC"/>
</dbReference>
<dbReference type="GO" id="GO:0005524">
    <property type="term" value="F:ATP binding"/>
    <property type="evidence" value="ECO:0007669"/>
    <property type="project" value="UniProtKB-KW"/>
</dbReference>
<evidence type="ECO:0000313" key="11">
    <source>
        <dbReference type="EMBL" id="KIA76588.1"/>
    </source>
</evidence>
<dbReference type="AlphaFoldDB" id="A0A0C1E930"/>
<comment type="catalytic activity">
    <reaction evidence="7">
        <text>L-aspartate + L-glutamine + ATP + H2O = L-asparagine + L-glutamate + AMP + diphosphate + H(+)</text>
        <dbReference type="Rhea" id="RHEA:12228"/>
        <dbReference type="ChEBI" id="CHEBI:15377"/>
        <dbReference type="ChEBI" id="CHEBI:15378"/>
        <dbReference type="ChEBI" id="CHEBI:29985"/>
        <dbReference type="ChEBI" id="CHEBI:29991"/>
        <dbReference type="ChEBI" id="CHEBI:30616"/>
        <dbReference type="ChEBI" id="CHEBI:33019"/>
        <dbReference type="ChEBI" id="CHEBI:58048"/>
        <dbReference type="ChEBI" id="CHEBI:58359"/>
        <dbReference type="ChEBI" id="CHEBI:456215"/>
        <dbReference type="EC" id="6.3.5.4"/>
    </reaction>
</comment>
<dbReference type="GO" id="GO:0005829">
    <property type="term" value="C:cytosol"/>
    <property type="evidence" value="ECO:0007669"/>
    <property type="project" value="TreeGrafter"/>
</dbReference>
<name>A0A0C1E930_9BACT</name>
<proteinExistence type="inferred from homology"/>
<accession>A0A0C1E930</accession>
<evidence type="ECO:0000256" key="8">
    <source>
        <dbReference type="PIRSR" id="PIRSR001589-1"/>
    </source>
</evidence>
<dbReference type="EC" id="6.3.5.4" evidence="3"/>
<keyword evidence="4 9" id="KW-0547">Nucleotide-binding</keyword>
<dbReference type="CDD" id="cd01991">
    <property type="entry name" value="Asn_synthase_B_C"/>
    <property type="match status" value="1"/>
</dbReference>
<dbReference type="PROSITE" id="PS51278">
    <property type="entry name" value="GATASE_TYPE_2"/>
    <property type="match status" value="1"/>
</dbReference>
<dbReference type="InterPro" id="IPR029055">
    <property type="entry name" value="Ntn_hydrolases_N"/>
</dbReference>
<dbReference type="Pfam" id="PF13537">
    <property type="entry name" value="GATase_7"/>
    <property type="match status" value="1"/>
</dbReference>
<evidence type="ECO:0000256" key="7">
    <source>
        <dbReference type="ARBA" id="ARBA00048741"/>
    </source>
</evidence>
<gene>
    <name evidence="11" type="primary">asnB</name>
    <name evidence="11" type="ORF">DB43_AA00130</name>
</gene>
<evidence type="ECO:0000256" key="9">
    <source>
        <dbReference type="PIRSR" id="PIRSR001589-2"/>
    </source>
</evidence>
<sequence>MYYKRGNSMCGIAGIHQIKQNTYPHLHAHLDVMNRLQKHRGPDGEGIWKHPNRFIGFAHRRLNIIDIEMGLQPMQDCYGNTICYNGEIYNYLELRAELKDYPFKTHSDTETILAAYQKWGKECVNHLRGMFAFAIWDETNQRLFCARDRFGIKPFYFTEINHTLYFASEAKALLPFLPSIETNLEALQDYLVFQFSLGTKTLFKNIQELPPAYSLTVEKGKHVFSKYWEVYYDLDFDHTSRYFEEKLKDLIEDSVKLHGRSDVPVGVYISGGIDSGIISAVTAQCSQNGLKGFNGKFDLGSEYDESEYARLLAKENNIELHEVNITSEDFLQTIHQIIYHLDYPIAGPGSFPQYHVAKLASQHCKVVLGGQGGDEIFGGYARYLIAYFEQCIKAAINGTMDNGNFIVTYESIIPNLASLKNYKPLLQEFWREGLFEDIDSRYFRLINRAPSLQDEIRWECFGPYSPFKEFQNVFHGKNVTKESYFDSMTHFDFKTLLRALLHVEDRMSMAHGIESRVPFLDHPLIEFAATMPSNIKFKDGTLKKVLINTMQHVLPQGILNRKDKMGFPVPLNHWLKNDLKDFAHDIFSSQSLQSRPYFNSTSILKNLGSESKFGRKIWGLLSLELWHRLYHDRAPEFRKMVRDAEERIPFTTLSV</sequence>
<dbReference type="SUPFAM" id="SSF56235">
    <property type="entry name" value="N-terminal nucleophile aminohydrolases (Ntn hydrolases)"/>
    <property type="match status" value="1"/>
</dbReference>